<comment type="similarity">
    <text evidence="2 8">Belongs to the periplasmic pilus chaperone family.</text>
</comment>
<name>A0A0A6ZNY5_SHIDY</name>
<dbReference type="PROSITE" id="PS00635">
    <property type="entry name" value="PILI_CHAPERONE"/>
    <property type="match status" value="1"/>
</dbReference>
<evidence type="ECO:0000256" key="8">
    <source>
        <dbReference type="RuleBase" id="RU003918"/>
    </source>
</evidence>
<dbReference type="EMBL" id="CP006736">
    <property type="protein sequence ID" value="AHA63649.1"/>
    <property type="molecule type" value="Genomic_DNA"/>
</dbReference>
<keyword evidence="6 8" id="KW-0143">Chaperone</keyword>
<evidence type="ECO:0000256" key="1">
    <source>
        <dbReference type="ARBA" id="ARBA00004418"/>
    </source>
</evidence>
<dbReference type="HOGENOM" id="CLU_070768_5_1_6"/>
<evidence type="ECO:0000313" key="12">
    <source>
        <dbReference type="Proteomes" id="UP000031647"/>
    </source>
</evidence>
<reference evidence="11 12" key="1">
    <citation type="submission" date="2013-09" db="EMBL/GenBank/DDBJ databases">
        <title>Comparative genomics of Sd1617 to representative strains in evaluating its pathogenesis.</title>
        <authorList>
            <person name="Aksomboon Vongsawan A."/>
            <person name="Kapatral V."/>
            <person name="Vaisvil B."/>
            <person name="Serichantalergs O."/>
            <person name="Hale T.L."/>
            <person name="Mason C.J."/>
        </authorList>
    </citation>
    <scope>NUCLEOTIDE SEQUENCE [LARGE SCALE GENOMIC DNA]</scope>
    <source>
        <strain evidence="11 12">1617</strain>
    </source>
</reference>
<dbReference type="SUPFAM" id="SSF49354">
    <property type="entry name" value="PapD-like"/>
    <property type="match status" value="1"/>
</dbReference>
<dbReference type="InterPro" id="IPR013783">
    <property type="entry name" value="Ig-like_fold"/>
</dbReference>
<evidence type="ECO:0000256" key="7">
    <source>
        <dbReference type="ARBA" id="ARBA00023319"/>
    </source>
</evidence>
<evidence type="ECO:0000256" key="6">
    <source>
        <dbReference type="ARBA" id="ARBA00023186"/>
    </source>
</evidence>
<dbReference type="InterPro" id="IPR018046">
    <property type="entry name" value="Pili_assmbl_chaperone_CS"/>
</dbReference>
<dbReference type="InterPro" id="IPR008962">
    <property type="entry name" value="PapD-like_sf"/>
</dbReference>
<dbReference type="Pfam" id="PF00345">
    <property type="entry name" value="PapD_N"/>
    <property type="match status" value="1"/>
</dbReference>
<dbReference type="InterPro" id="IPR036316">
    <property type="entry name" value="Pili_assmbl_chap_C_dom_sf"/>
</dbReference>
<dbReference type="PATRIC" id="fig|754093.4.peg.808"/>
<dbReference type="InterPro" id="IPR016147">
    <property type="entry name" value="Pili_assmbl_chaperone_N"/>
</dbReference>
<dbReference type="Pfam" id="PF02753">
    <property type="entry name" value="PapD_C"/>
    <property type="match status" value="1"/>
</dbReference>
<dbReference type="Proteomes" id="UP000031647">
    <property type="component" value="Chromosome"/>
</dbReference>
<accession>A0A0A6ZNY5</accession>
<protein>
    <submittedName>
        <fullName evidence="11">Chaperone protein papD</fullName>
    </submittedName>
</protein>
<keyword evidence="7" id="KW-0393">Immunoglobulin domain</keyword>
<dbReference type="KEGG" id="sdz:Asd1617_00822"/>
<dbReference type="GO" id="GO:0071555">
    <property type="term" value="P:cell wall organization"/>
    <property type="evidence" value="ECO:0007669"/>
    <property type="project" value="InterPro"/>
</dbReference>
<dbReference type="PRINTS" id="PR00969">
    <property type="entry name" value="CHAPERONPILI"/>
</dbReference>
<sequence>MAVTAAKSVMAFRVLTMAVDLCRLTTRTMNVNAGHERTSKARIIHQIQLIRGITQNGHERTSKSRIIHQIQLIRGITENEKGEKSDEFLVALPPIQRLEPKATSQVRIMKQAATAKVPTDRESLFYYNLREIPPVPEGSEGHAILQVAVQSRIKLFWRPAALRKKMGDHVEQQLQVSQQNNQLTLKNPTGYYLTIAYLGRDEKGVLPGFKSTMVAPFSSVTTSTGSYSGKQFYLGYMDDYGALRMNTLSCQRQCRLQPVENKK</sequence>
<evidence type="ECO:0000313" key="11">
    <source>
        <dbReference type="EMBL" id="AHA63649.1"/>
    </source>
</evidence>
<evidence type="ECO:0000256" key="5">
    <source>
        <dbReference type="ARBA" id="ARBA00022764"/>
    </source>
</evidence>
<dbReference type="SUPFAM" id="SSF49584">
    <property type="entry name" value="Periplasmic chaperone C-domain"/>
    <property type="match status" value="1"/>
</dbReference>
<keyword evidence="4" id="KW-0732">Signal</keyword>
<keyword evidence="5" id="KW-0574">Periplasm</keyword>
<dbReference type="PANTHER" id="PTHR30251">
    <property type="entry name" value="PILUS ASSEMBLY CHAPERONE"/>
    <property type="match status" value="1"/>
</dbReference>
<dbReference type="Gene3D" id="2.60.40.10">
    <property type="entry name" value="Immunoglobulins"/>
    <property type="match status" value="2"/>
</dbReference>
<feature type="domain" description="Pili assembly chaperone C-terminal" evidence="10">
    <location>
        <begin position="185"/>
        <end position="242"/>
    </location>
</feature>
<dbReference type="GO" id="GO:0030288">
    <property type="term" value="C:outer membrane-bounded periplasmic space"/>
    <property type="evidence" value="ECO:0007669"/>
    <property type="project" value="InterPro"/>
</dbReference>
<dbReference type="InterPro" id="IPR016148">
    <property type="entry name" value="Pili_assmbl_chaperone_C"/>
</dbReference>
<gene>
    <name evidence="11" type="ORF">Asd1617_00822</name>
</gene>
<evidence type="ECO:0000256" key="3">
    <source>
        <dbReference type="ARBA" id="ARBA00022558"/>
    </source>
</evidence>
<dbReference type="InterPro" id="IPR001829">
    <property type="entry name" value="Pili_assmbl_chaperone_bac"/>
</dbReference>
<dbReference type="PANTHER" id="PTHR30251:SF5">
    <property type="entry name" value="FIMBRIAL CHAPARONE PROTEIN"/>
    <property type="match status" value="1"/>
</dbReference>
<evidence type="ECO:0000256" key="4">
    <source>
        <dbReference type="ARBA" id="ARBA00022729"/>
    </source>
</evidence>
<organism evidence="11 12">
    <name type="scientific">Shigella dysenteriae 1617</name>
    <dbReference type="NCBI Taxonomy" id="754093"/>
    <lineage>
        <taxon>Bacteria</taxon>
        <taxon>Pseudomonadati</taxon>
        <taxon>Pseudomonadota</taxon>
        <taxon>Gammaproteobacteria</taxon>
        <taxon>Enterobacterales</taxon>
        <taxon>Enterobacteriaceae</taxon>
        <taxon>Shigella</taxon>
    </lineage>
</organism>
<dbReference type="InterPro" id="IPR050643">
    <property type="entry name" value="Periplasmic_pilus_chap"/>
</dbReference>
<feature type="domain" description="Pili assembly chaperone N-terminal" evidence="9">
    <location>
        <begin position="64"/>
        <end position="162"/>
    </location>
</feature>
<evidence type="ECO:0000259" key="9">
    <source>
        <dbReference type="Pfam" id="PF00345"/>
    </source>
</evidence>
<dbReference type="AlphaFoldDB" id="A0A0A6ZNY5"/>
<evidence type="ECO:0000256" key="2">
    <source>
        <dbReference type="ARBA" id="ARBA00007399"/>
    </source>
</evidence>
<keyword evidence="3" id="KW-1029">Fimbrium biogenesis</keyword>
<comment type="subcellular location">
    <subcellularLocation>
        <location evidence="1 8">Periplasm</location>
    </subcellularLocation>
</comment>
<evidence type="ECO:0000259" key="10">
    <source>
        <dbReference type="Pfam" id="PF02753"/>
    </source>
</evidence>
<proteinExistence type="inferred from homology"/>